<organism evidence="7 8">
    <name type="scientific">Erysipelothrix inopinata</name>
    <dbReference type="NCBI Taxonomy" id="225084"/>
    <lineage>
        <taxon>Bacteria</taxon>
        <taxon>Bacillati</taxon>
        <taxon>Bacillota</taxon>
        <taxon>Erysipelotrichia</taxon>
        <taxon>Erysipelotrichales</taxon>
        <taxon>Erysipelotrichaceae</taxon>
        <taxon>Erysipelothrix</taxon>
    </lineage>
</organism>
<evidence type="ECO:0000256" key="4">
    <source>
        <dbReference type="ARBA" id="ARBA00023125"/>
    </source>
</evidence>
<dbReference type="AlphaFoldDB" id="A0A7G9RYS8"/>
<evidence type="ECO:0000256" key="3">
    <source>
        <dbReference type="ARBA" id="ARBA00022578"/>
    </source>
</evidence>
<keyword evidence="5 6" id="KW-0233">DNA recombination</keyword>
<keyword evidence="8" id="KW-1185">Reference proteome</keyword>
<dbReference type="EMBL" id="CP060715">
    <property type="protein sequence ID" value="QNN60753.1"/>
    <property type="molecule type" value="Genomic_DNA"/>
</dbReference>
<dbReference type="GO" id="GO:0006313">
    <property type="term" value="P:DNA transposition"/>
    <property type="evidence" value="ECO:0007669"/>
    <property type="project" value="UniProtKB-UniRule"/>
</dbReference>
<reference evidence="7 8" key="1">
    <citation type="submission" date="2020-08" db="EMBL/GenBank/DDBJ databases">
        <title>Genome sequence of Erysipelothrix inopinata DSM 15511T.</title>
        <authorList>
            <person name="Hyun D.-W."/>
            <person name="Bae J.-W."/>
        </authorList>
    </citation>
    <scope>NUCLEOTIDE SEQUENCE [LARGE SCALE GENOMIC DNA]</scope>
    <source>
        <strain evidence="7 8">DSM 15511</strain>
    </source>
</reference>
<dbReference type="PANTHER" id="PTHR33217:SF7">
    <property type="entry name" value="TRANSPOSASE FOR INSERTION SEQUENCE ELEMENT IS1081"/>
    <property type="match status" value="1"/>
</dbReference>
<comment type="similarity">
    <text evidence="2 6">Belongs to the transposase mutator family.</text>
</comment>
<proteinExistence type="inferred from homology"/>
<evidence type="ECO:0000313" key="7">
    <source>
        <dbReference type="EMBL" id="QNN60753.1"/>
    </source>
</evidence>
<comment type="function">
    <text evidence="1 6">Required for the transposition of the insertion element.</text>
</comment>
<dbReference type="GO" id="GO:0004803">
    <property type="term" value="F:transposase activity"/>
    <property type="evidence" value="ECO:0007669"/>
    <property type="project" value="UniProtKB-UniRule"/>
</dbReference>
<accession>A0A7G9RYS8</accession>
<evidence type="ECO:0000256" key="6">
    <source>
        <dbReference type="RuleBase" id="RU365089"/>
    </source>
</evidence>
<evidence type="ECO:0000256" key="1">
    <source>
        <dbReference type="ARBA" id="ARBA00002190"/>
    </source>
</evidence>
<evidence type="ECO:0000256" key="5">
    <source>
        <dbReference type="ARBA" id="ARBA00023172"/>
    </source>
</evidence>
<dbReference type="Proteomes" id="UP000515928">
    <property type="component" value="Chromosome"/>
</dbReference>
<dbReference type="PANTHER" id="PTHR33217">
    <property type="entry name" value="TRANSPOSASE FOR INSERTION SEQUENCE ELEMENT IS1081"/>
    <property type="match status" value="1"/>
</dbReference>
<evidence type="ECO:0000313" key="8">
    <source>
        <dbReference type="Proteomes" id="UP000515928"/>
    </source>
</evidence>
<protein>
    <recommendedName>
        <fullName evidence="6">Mutator family transposase</fullName>
    </recommendedName>
</protein>
<name>A0A7G9RYS8_9FIRM</name>
<dbReference type="InterPro" id="IPR001207">
    <property type="entry name" value="Transposase_mutator"/>
</dbReference>
<evidence type="ECO:0000256" key="2">
    <source>
        <dbReference type="ARBA" id="ARBA00010961"/>
    </source>
</evidence>
<dbReference type="KEGG" id="eio:H9L01_10385"/>
<keyword evidence="6" id="KW-0814">Transposable element</keyword>
<keyword evidence="3 6" id="KW-0815">Transposition</keyword>
<gene>
    <name evidence="7" type="ORF">H9L01_10385</name>
</gene>
<dbReference type="Pfam" id="PF00872">
    <property type="entry name" value="Transposase_mut"/>
    <property type="match status" value="1"/>
</dbReference>
<dbReference type="GO" id="GO:0003677">
    <property type="term" value="F:DNA binding"/>
    <property type="evidence" value="ECO:0007669"/>
    <property type="project" value="UniProtKB-UniRule"/>
</dbReference>
<keyword evidence="4 6" id="KW-0238">DNA-binding</keyword>
<sequence length="111" mass="13461">MLILHVKQKNEIIDKYSELYPKMTECPVEGFEDEFQYCAIEEINYPRLKSTNMLERLNSEIRRRDKLVRMFTNEASVMRLISSILIDISEKWESSLRQYIKYTDETKKWID</sequence>